<evidence type="ECO:0000256" key="1">
    <source>
        <dbReference type="SAM" id="MobiDB-lite"/>
    </source>
</evidence>
<proteinExistence type="predicted"/>
<sequence length="117" mass="13419">MNDIKHQDRLRNLHADRRNQRSQISHDVRYLKNSLKPKNLLERAARSVKYNAIDARGKAVAKIKSNPGTAFAVGGTLLAALLYRPAKALISRIQMDERDRKDYLETELIESSFNDEE</sequence>
<dbReference type="EMBL" id="UOEF01000367">
    <property type="protein sequence ID" value="VAW03241.1"/>
    <property type="molecule type" value="Genomic_DNA"/>
</dbReference>
<evidence type="ECO:0000313" key="2">
    <source>
        <dbReference type="EMBL" id="VAW03241.1"/>
    </source>
</evidence>
<organism evidence="2">
    <name type="scientific">hydrothermal vent metagenome</name>
    <dbReference type="NCBI Taxonomy" id="652676"/>
    <lineage>
        <taxon>unclassified sequences</taxon>
        <taxon>metagenomes</taxon>
        <taxon>ecological metagenomes</taxon>
    </lineage>
</organism>
<protein>
    <submittedName>
        <fullName evidence="2">Uncharacterized protein</fullName>
    </submittedName>
</protein>
<reference evidence="2" key="1">
    <citation type="submission" date="2018-06" db="EMBL/GenBank/DDBJ databases">
        <authorList>
            <person name="Zhirakovskaya E."/>
        </authorList>
    </citation>
    <scope>NUCLEOTIDE SEQUENCE</scope>
</reference>
<dbReference type="AlphaFoldDB" id="A0A3B0SAI4"/>
<feature type="region of interest" description="Disordered" evidence="1">
    <location>
        <begin position="1"/>
        <end position="23"/>
    </location>
</feature>
<gene>
    <name evidence="2" type="ORF">MNBD_ALPHA04-95</name>
</gene>
<name>A0A3B0SAI4_9ZZZZ</name>
<accession>A0A3B0SAI4</accession>